<dbReference type="Gene3D" id="3.40.50.2300">
    <property type="match status" value="1"/>
</dbReference>
<keyword evidence="6" id="KW-1185">Reference proteome</keyword>
<dbReference type="InterPro" id="IPR001789">
    <property type="entry name" value="Sig_transdc_resp-reg_receiver"/>
</dbReference>
<dbReference type="Gene3D" id="1.20.120.160">
    <property type="entry name" value="HPT domain"/>
    <property type="match status" value="1"/>
</dbReference>
<keyword evidence="2" id="KW-0902">Two-component regulatory system</keyword>
<feature type="domain" description="Response regulatory" evidence="4">
    <location>
        <begin position="5"/>
        <end position="122"/>
    </location>
</feature>
<dbReference type="InterPro" id="IPR050595">
    <property type="entry name" value="Bact_response_regulator"/>
</dbReference>
<proteinExistence type="predicted"/>
<dbReference type="SUPFAM" id="SSF52172">
    <property type="entry name" value="CheY-like"/>
    <property type="match status" value="1"/>
</dbReference>
<gene>
    <name evidence="5" type="ORF">GCM10007320_29070</name>
</gene>
<dbReference type="PROSITE" id="PS50110">
    <property type="entry name" value="RESPONSE_REGULATORY"/>
    <property type="match status" value="1"/>
</dbReference>
<dbReference type="PANTHER" id="PTHR44591">
    <property type="entry name" value="STRESS RESPONSE REGULATOR PROTEIN 1"/>
    <property type="match status" value="1"/>
</dbReference>
<comment type="caution">
    <text evidence="5">The sequence shown here is derived from an EMBL/GenBank/DDBJ whole genome shotgun (WGS) entry which is preliminary data.</text>
</comment>
<evidence type="ECO:0000256" key="1">
    <source>
        <dbReference type="ARBA" id="ARBA00022553"/>
    </source>
</evidence>
<accession>A0ABQ3G254</accession>
<evidence type="ECO:0000313" key="6">
    <source>
        <dbReference type="Proteomes" id="UP000626210"/>
    </source>
</evidence>
<keyword evidence="1 3" id="KW-0597">Phosphoprotein</keyword>
<feature type="modified residue" description="4-aspartylphosphate" evidence="3">
    <location>
        <position position="54"/>
    </location>
</feature>
<protein>
    <submittedName>
        <fullName evidence="5">Transcriptional regulator</fullName>
    </submittedName>
</protein>
<sequence>MSTPQVLVVEDDPSIQRFIALALEEEPLAFSIVSTAADAMRHLRTAPVQLLLTDLMLPGASGADLMAALRADASLGPVARIAVLSAGLDAATRERLQALGAWRMLAKPVSLQELLACVRDALSPQGPPAAIPPGAPAAPTPVPAASAGWTAEERWAVDAHFGGDPGLFTAFQRSCCSQFPKDRVDGLQAFSNADWRALRRLAHSLKSVFAMLGRTGPSRCAAELEAACLQGDAQRIASAWHELSQHLTADVEAEK</sequence>
<name>A0ABQ3G254_9BURK</name>
<evidence type="ECO:0000256" key="2">
    <source>
        <dbReference type="ARBA" id="ARBA00023012"/>
    </source>
</evidence>
<dbReference type="Pfam" id="PF00072">
    <property type="entry name" value="Response_reg"/>
    <property type="match status" value="1"/>
</dbReference>
<dbReference type="Proteomes" id="UP000626210">
    <property type="component" value="Unassembled WGS sequence"/>
</dbReference>
<dbReference type="InterPro" id="IPR011006">
    <property type="entry name" value="CheY-like_superfamily"/>
</dbReference>
<organism evidence="5 6">
    <name type="scientific">Pseudorhodoferax aquiterrae</name>
    <dbReference type="NCBI Taxonomy" id="747304"/>
    <lineage>
        <taxon>Bacteria</taxon>
        <taxon>Pseudomonadati</taxon>
        <taxon>Pseudomonadota</taxon>
        <taxon>Betaproteobacteria</taxon>
        <taxon>Burkholderiales</taxon>
        <taxon>Comamonadaceae</taxon>
    </lineage>
</organism>
<evidence type="ECO:0000313" key="5">
    <source>
        <dbReference type="EMBL" id="GHC84538.1"/>
    </source>
</evidence>
<evidence type="ECO:0000259" key="4">
    <source>
        <dbReference type="PROSITE" id="PS50110"/>
    </source>
</evidence>
<dbReference type="InterPro" id="IPR036641">
    <property type="entry name" value="HPT_dom_sf"/>
</dbReference>
<dbReference type="Pfam" id="PF01627">
    <property type="entry name" value="Hpt"/>
    <property type="match status" value="1"/>
</dbReference>
<reference evidence="6" key="1">
    <citation type="journal article" date="2019" name="Int. J. Syst. Evol. Microbiol.">
        <title>The Global Catalogue of Microorganisms (GCM) 10K type strain sequencing project: providing services to taxonomists for standard genome sequencing and annotation.</title>
        <authorList>
            <consortium name="The Broad Institute Genomics Platform"/>
            <consortium name="The Broad Institute Genome Sequencing Center for Infectious Disease"/>
            <person name="Wu L."/>
            <person name="Ma J."/>
        </authorList>
    </citation>
    <scope>NUCLEOTIDE SEQUENCE [LARGE SCALE GENOMIC DNA]</scope>
    <source>
        <strain evidence="6">KCTC 23314</strain>
    </source>
</reference>
<dbReference type="EMBL" id="BMYK01000007">
    <property type="protein sequence ID" value="GHC84538.1"/>
    <property type="molecule type" value="Genomic_DNA"/>
</dbReference>
<dbReference type="CDD" id="cd00156">
    <property type="entry name" value="REC"/>
    <property type="match status" value="1"/>
</dbReference>
<dbReference type="SUPFAM" id="SSF47226">
    <property type="entry name" value="Histidine-containing phosphotransfer domain, HPT domain"/>
    <property type="match status" value="1"/>
</dbReference>
<dbReference type="RefSeq" id="WP_189687658.1">
    <property type="nucleotide sequence ID" value="NZ_BMYK01000007.1"/>
</dbReference>
<dbReference type="InterPro" id="IPR008207">
    <property type="entry name" value="Sig_transdc_His_kin_Hpt_dom"/>
</dbReference>
<dbReference type="PANTHER" id="PTHR44591:SF21">
    <property type="entry name" value="TWO-COMPONENT RESPONSE REGULATOR"/>
    <property type="match status" value="1"/>
</dbReference>
<evidence type="ECO:0000256" key="3">
    <source>
        <dbReference type="PROSITE-ProRule" id="PRU00169"/>
    </source>
</evidence>
<dbReference type="SMART" id="SM00448">
    <property type="entry name" value="REC"/>
    <property type="match status" value="1"/>
</dbReference>